<dbReference type="SUPFAM" id="SSF158472">
    <property type="entry name" value="HAMP domain-like"/>
    <property type="match status" value="1"/>
</dbReference>
<dbReference type="PANTHER" id="PTHR34220:SF7">
    <property type="entry name" value="SENSOR HISTIDINE KINASE YPDA"/>
    <property type="match status" value="1"/>
</dbReference>
<evidence type="ECO:0000256" key="3">
    <source>
        <dbReference type="ARBA" id="ARBA00022553"/>
    </source>
</evidence>
<dbReference type="PANTHER" id="PTHR34220">
    <property type="entry name" value="SENSOR HISTIDINE KINASE YPDA"/>
    <property type="match status" value="1"/>
</dbReference>
<evidence type="ECO:0000256" key="9">
    <source>
        <dbReference type="SAM" id="Phobius"/>
    </source>
</evidence>
<name>A0A5S5CGP2_9BACL</name>
<gene>
    <name evidence="11" type="ORF">BCM02_10161</name>
</gene>
<dbReference type="Gene3D" id="3.30.450.20">
    <property type="entry name" value="PAS domain"/>
    <property type="match status" value="1"/>
</dbReference>
<evidence type="ECO:0000256" key="7">
    <source>
        <dbReference type="ARBA" id="ARBA00022989"/>
    </source>
</evidence>
<dbReference type="InterPro" id="IPR010559">
    <property type="entry name" value="Sig_transdc_His_kin_internal"/>
</dbReference>
<dbReference type="EMBL" id="VNHS01000001">
    <property type="protein sequence ID" value="TYP78946.1"/>
    <property type="molecule type" value="Genomic_DNA"/>
</dbReference>
<dbReference type="CDD" id="cd18774">
    <property type="entry name" value="PDC2_HK_sensor"/>
    <property type="match status" value="1"/>
</dbReference>
<reference evidence="11 12" key="1">
    <citation type="submission" date="2019-07" db="EMBL/GenBank/DDBJ databases">
        <title>Genomic Encyclopedia of Type Strains, Phase III (KMG-III): the genomes of soil and plant-associated and newly described type strains.</title>
        <authorList>
            <person name="Whitman W."/>
        </authorList>
    </citation>
    <scope>NUCLEOTIDE SEQUENCE [LARGE SCALE GENOMIC DNA]</scope>
    <source>
        <strain evidence="11 12">BL24</strain>
    </source>
</reference>
<dbReference type="AlphaFoldDB" id="A0A5S5CGP2"/>
<dbReference type="Pfam" id="PF02518">
    <property type="entry name" value="HATPase_c"/>
    <property type="match status" value="1"/>
</dbReference>
<dbReference type="PROSITE" id="PS50885">
    <property type="entry name" value="HAMP"/>
    <property type="match status" value="1"/>
</dbReference>
<evidence type="ECO:0000256" key="8">
    <source>
        <dbReference type="ARBA" id="ARBA00023136"/>
    </source>
</evidence>
<keyword evidence="5 9" id="KW-0812">Transmembrane</keyword>
<dbReference type="GO" id="GO:0005886">
    <property type="term" value="C:plasma membrane"/>
    <property type="evidence" value="ECO:0007669"/>
    <property type="project" value="UniProtKB-SubCell"/>
</dbReference>
<dbReference type="Pfam" id="PF00672">
    <property type="entry name" value="HAMP"/>
    <property type="match status" value="1"/>
</dbReference>
<keyword evidence="6 11" id="KW-0418">Kinase</keyword>
<evidence type="ECO:0000256" key="4">
    <source>
        <dbReference type="ARBA" id="ARBA00022679"/>
    </source>
</evidence>
<evidence type="ECO:0000259" key="10">
    <source>
        <dbReference type="PROSITE" id="PS50885"/>
    </source>
</evidence>
<evidence type="ECO:0000256" key="2">
    <source>
        <dbReference type="ARBA" id="ARBA00022475"/>
    </source>
</evidence>
<dbReference type="InterPro" id="IPR003660">
    <property type="entry name" value="HAMP_dom"/>
</dbReference>
<dbReference type="InterPro" id="IPR003594">
    <property type="entry name" value="HATPase_dom"/>
</dbReference>
<keyword evidence="2" id="KW-1003">Cell membrane</keyword>
<proteinExistence type="predicted"/>
<comment type="caution">
    <text evidence="11">The sequence shown here is derived from an EMBL/GenBank/DDBJ whole genome shotgun (WGS) entry which is preliminary data.</text>
</comment>
<dbReference type="Pfam" id="PF02743">
    <property type="entry name" value="dCache_1"/>
    <property type="match status" value="1"/>
</dbReference>
<evidence type="ECO:0000256" key="1">
    <source>
        <dbReference type="ARBA" id="ARBA00004651"/>
    </source>
</evidence>
<dbReference type="RefSeq" id="WP_246183125.1">
    <property type="nucleotide sequence ID" value="NZ_VNHS01000001.1"/>
</dbReference>
<keyword evidence="12" id="KW-1185">Reference proteome</keyword>
<dbReference type="GO" id="GO:0000155">
    <property type="term" value="F:phosphorelay sensor kinase activity"/>
    <property type="evidence" value="ECO:0007669"/>
    <property type="project" value="InterPro"/>
</dbReference>
<evidence type="ECO:0000313" key="12">
    <source>
        <dbReference type="Proteomes" id="UP000323257"/>
    </source>
</evidence>
<dbReference type="CDD" id="cd06225">
    <property type="entry name" value="HAMP"/>
    <property type="match status" value="1"/>
</dbReference>
<dbReference type="InterPro" id="IPR033479">
    <property type="entry name" value="dCache_1"/>
</dbReference>
<protein>
    <submittedName>
        <fullName evidence="11">Two-component system sensor histidine kinase YesM</fullName>
    </submittedName>
</protein>
<evidence type="ECO:0000256" key="5">
    <source>
        <dbReference type="ARBA" id="ARBA00022692"/>
    </source>
</evidence>
<feature type="domain" description="HAMP" evidence="10">
    <location>
        <begin position="334"/>
        <end position="386"/>
    </location>
</feature>
<organism evidence="11 12">
    <name type="scientific">Paenibacillus methanolicus</name>
    <dbReference type="NCBI Taxonomy" id="582686"/>
    <lineage>
        <taxon>Bacteria</taxon>
        <taxon>Bacillati</taxon>
        <taxon>Bacillota</taxon>
        <taxon>Bacilli</taxon>
        <taxon>Bacillales</taxon>
        <taxon>Paenibacillaceae</taxon>
        <taxon>Paenibacillus</taxon>
    </lineage>
</organism>
<dbReference type="Gene3D" id="6.10.340.10">
    <property type="match status" value="1"/>
</dbReference>
<evidence type="ECO:0000256" key="6">
    <source>
        <dbReference type="ARBA" id="ARBA00022777"/>
    </source>
</evidence>
<keyword evidence="4" id="KW-0808">Transferase</keyword>
<accession>A0A5S5CGP2</accession>
<dbReference type="Proteomes" id="UP000323257">
    <property type="component" value="Unassembled WGS sequence"/>
</dbReference>
<dbReference type="InterPro" id="IPR036890">
    <property type="entry name" value="HATPase_C_sf"/>
</dbReference>
<keyword evidence="3" id="KW-0597">Phosphoprotein</keyword>
<keyword evidence="7 9" id="KW-1133">Transmembrane helix</keyword>
<keyword evidence="8 9" id="KW-0472">Membrane</keyword>
<dbReference type="SUPFAM" id="SSF55874">
    <property type="entry name" value="ATPase domain of HSP90 chaperone/DNA topoisomerase II/histidine kinase"/>
    <property type="match status" value="1"/>
</dbReference>
<dbReference type="InterPro" id="IPR050640">
    <property type="entry name" value="Bact_2-comp_sensor_kinase"/>
</dbReference>
<comment type="subcellular location">
    <subcellularLocation>
        <location evidence="1">Cell membrane</location>
        <topology evidence="1">Multi-pass membrane protein</topology>
    </subcellularLocation>
</comment>
<dbReference type="Pfam" id="PF06580">
    <property type="entry name" value="His_kinase"/>
    <property type="match status" value="1"/>
</dbReference>
<dbReference type="SMART" id="SM00304">
    <property type="entry name" value="HAMP"/>
    <property type="match status" value="1"/>
</dbReference>
<dbReference type="Gene3D" id="3.30.565.10">
    <property type="entry name" value="Histidine kinase-like ATPase, C-terminal domain"/>
    <property type="match status" value="1"/>
</dbReference>
<sequence length="610" mass="68227">MKANANAKARSKSDSRMPANLRSLSIKNRLIAAFLITSLLPVAFVAFYSNAKYTASVTGKLSASSQQTLTELARNVSRELAQYETLTESIIINPQVQRTLPRYDRMSDYEKSLALARIKDELEAQVFSISNLYNVMILTPDGGTIFDLGFQSYPREEILSLRDGAGTSPGNAYWTYLRSNRGSNMIALTRTIYAEDDLNRRLGYVILVIDEKVFSRNTYHSVDLGRGSRVYISDAQGMVVSSVEPDIAHGELFEEEQVFRRVAIQAGESSFYGDVDGERQLVTSARIPASGWYVIGLLPRSFLVSEVHAMSQNVLIICLFTLLLAGMLALWIYRSIHEPIRKLLHYAKQVSMGQLDTPLSGGEPDEMGRLTGTINQMVVQLRGLIHQVESGQQAKRDAELKMLQAQINPHFLFNTLNSLKWSAMMSGSDTVASGLTSLSELLRNTILDKADLIPLEEEIGNLLHYATIQRIRYGDSFELGCSMAEEELYQWLVPKFILQPIVENSILHAGSEDGRRVGIWVEGLRDGSKLRLRVADDGKGFDVASVKRRQSHAKLSGIGIDNVHERIRIDFGSPYGLEVRSEVNRGTETVILLPMIRKEENQHVQSHHRG</sequence>
<feature type="transmembrane region" description="Helical" evidence="9">
    <location>
        <begin position="314"/>
        <end position="333"/>
    </location>
</feature>
<evidence type="ECO:0000313" key="11">
    <source>
        <dbReference type="EMBL" id="TYP78946.1"/>
    </source>
</evidence>